<evidence type="ECO:0000313" key="1">
    <source>
        <dbReference type="EMBL" id="PWU46808.1"/>
    </source>
</evidence>
<protein>
    <submittedName>
        <fullName evidence="1">Uncharacterized protein</fullName>
    </submittedName>
</protein>
<accession>A0A317K2C4</accession>
<comment type="caution">
    <text evidence="1">The sequence shown here is derived from an EMBL/GenBank/DDBJ whole genome shotgun (WGS) entry which is preliminary data.</text>
</comment>
<sequence>MRHTGPVSSAAPLPSRLVRLTWSGLTEFDVTDSRQRLTLYLTLMDCGQRNDIVRYVNAALLRRDWPRIRRLTARRVIAVWERRPPELAA</sequence>
<keyword evidence="2" id="KW-1185">Reference proteome</keyword>
<dbReference type="Proteomes" id="UP000245683">
    <property type="component" value="Unassembled WGS sequence"/>
</dbReference>
<name>A0A317K2C4_9ACTN</name>
<dbReference type="AlphaFoldDB" id="A0A317K2C4"/>
<organism evidence="1 2">
    <name type="scientific">Micromonospora globispora</name>
    <dbReference type="NCBI Taxonomy" id="1450148"/>
    <lineage>
        <taxon>Bacteria</taxon>
        <taxon>Bacillati</taxon>
        <taxon>Actinomycetota</taxon>
        <taxon>Actinomycetes</taxon>
        <taxon>Micromonosporales</taxon>
        <taxon>Micromonosporaceae</taxon>
        <taxon>Micromonospora</taxon>
    </lineage>
</organism>
<reference evidence="2" key="1">
    <citation type="submission" date="2018-05" db="EMBL/GenBank/DDBJ databases">
        <title>Micromonospora globispora sp. nov. and Micromonospora rugosa sp. nov., isolated from marine sediment.</title>
        <authorList>
            <person name="Carro L."/>
            <person name="Aysel V."/>
            <person name="Cetin D."/>
            <person name="Igual J.M."/>
            <person name="Klenk H.-P."/>
            <person name="Trujillo M.E."/>
            <person name="Sahin N."/>
        </authorList>
    </citation>
    <scope>NUCLEOTIDE SEQUENCE [LARGE SCALE GENOMIC DNA]</scope>
    <source>
        <strain evidence="2">S2904</strain>
    </source>
</reference>
<proteinExistence type="predicted"/>
<dbReference type="EMBL" id="QGSV01000211">
    <property type="protein sequence ID" value="PWU46808.1"/>
    <property type="molecule type" value="Genomic_DNA"/>
</dbReference>
<evidence type="ECO:0000313" key="2">
    <source>
        <dbReference type="Proteomes" id="UP000245683"/>
    </source>
</evidence>
<dbReference type="OrthoDB" id="3296614at2"/>
<gene>
    <name evidence="1" type="ORF">DLJ46_16900</name>
</gene>